<dbReference type="RefSeq" id="WP_160409689.1">
    <property type="nucleotide sequence ID" value="NZ_CP168562.1"/>
</dbReference>
<organism evidence="2 3">
    <name type="scientific">Massilia cellulosiltytica</name>
    <dbReference type="NCBI Taxonomy" id="2683234"/>
    <lineage>
        <taxon>Bacteria</taxon>
        <taxon>Pseudomonadati</taxon>
        <taxon>Pseudomonadota</taxon>
        <taxon>Betaproteobacteria</taxon>
        <taxon>Burkholderiales</taxon>
        <taxon>Oxalobacteraceae</taxon>
        <taxon>Telluria group</taxon>
        <taxon>Massilia</taxon>
    </lineage>
</organism>
<comment type="caution">
    <text evidence="2">The sequence shown here is derived from an EMBL/GenBank/DDBJ whole genome shotgun (WGS) entry which is preliminary data.</text>
</comment>
<dbReference type="CDD" id="cd12108">
    <property type="entry name" value="Hr-like"/>
    <property type="match status" value="1"/>
</dbReference>
<sequence length="170" mass="19273">MATTDDSVRSRTQDAFPVDNPVQALQRDHDLVRKLADAYRNTQSADVRKQAATQLIQAIHMHSRLEEGVFYPGVRRVDPNLIARFEEDHLAVDDLLATLQGMSLDEARTEPLVRELIDAVLSHIRQEEEQLFPELKQAALDLTSIGMEMQAFEANLVHMQAQLSDQASRR</sequence>
<feature type="domain" description="Hemerythrin-like" evidence="1">
    <location>
        <begin position="21"/>
        <end position="135"/>
    </location>
</feature>
<dbReference type="AlphaFoldDB" id="A0A7X3K8X2"/>
<protein>
    <recommendedName>
        <fullName evidence="1">Hemerythrin-like domain-containing protein</fullName>
    </recommendedName>
</protein>
<proteinExistence type="predicted"/>
<dbReference type="Pfam" id="PF01814">
    <property type="entry name" value="Hemerythrin"/>
    <property type="match status" value="1"/>
</dbReference>
<dbReference type="PANTHER" id="PTHR35585">
    <property type="entry name" value="HHE DOMAIN PROTEIN (AFU_ORTHOLOGUE AFUA_4G00730)"/>
    <property type="match status" value="1"/>
</dbReference>
<accession>A0A7X3K8X2</accession>
<reference evidence="2 3" key="1">
    <citation type="submission" date="2019-12" db="EMBL/GenBank/DDBJ databases">
        <authorList>
            <person name="Li C."/>
            <person name="Zhao J."/>
        </authorList>
    </citation>
    <scope>NUCLEOTIDE SEQUENCE [LARGE SCALE GENOMIC DNA]</scope>
    <source>
        <strain evidence="2 3">NEAU-DD11</strain>
    </source>
</reference>
<keyword evidence="3" id="KW-1185">Reference proteome</keyword>
<name>A0A7X3K8X2_9BURK</name>
<dbReference type="PANTHER" id="PTHR35585:SF1">
    <property type="entry name" value="HHE DOMAIN PROTEIN (AFU_ORTHOLOGUE AFUA_4G00730)"/>
    <property type="match status" value="1"/>
</dbReference>
<evidence type="ECO:0000313" key="2">
    <source>
        <dbReference type="EMBL" id="MVW61952.1"/>
    </source>
</evidence>
<dbReference type="EMBL" id="WSES01000005">
    <property type="protein sequence ID" value="MVW61952.1"/>
    <property type="molecule type" value="Genomic_DNA"/>
</dbReference>
<evidence type="ECO:0000313" key="3">
    <source>
        <dbReference type="Proteomes" id="UP000443353"/>
    </source>
</evidence>
<dbReference type="InterPro" id="IPR012312">
    <property type="entry name" value="Hemerythrin-like"/>
</dbReference>
<gene>
    <name evidence="2" type="ORF">GPY61_18635</name>
</gene>
<evidence type="ECO:0000259" key="1">
    <source>
        <dbReference type="Pfam" id="PF01814"/>
    </source>
</evidence>
<dbReference type="Gene3D" id="1.20.120.520">
    <property type="entry name" value="nmb1532 protein domain like"/>
    <property type="match status" value="1"/>
</dbReference>
<dbReference type="Proteomes" id="UP000443353">
    <property type="component" value="Unassembled WGS sequence"/>
</dbReference>